<geneLocation type="mitochondrion" evidence="1"/>
<dbReference type="AlphaFoldDB" id="A0A1Y0B0K7"/>
<accession>A0A1Y0B0K7</accession>
<gene>
    <name evidence="1" type="ORF">AEK19_MT0648</name>
</gene>
<evidence type="ECO:0000313" key="1">
    <source>
        <dbReference type="EMBL" id="ART30901.1"/>
    </source>
</evidence>
<reference evidence="1" key="1">
    <citation type="submission" date="2017-03" db="EMBL/GenBank/DDBJ databases">
        <title>The mitochondrial genome of the carnivorous plant Utricularia reniformis (Lentibulariaceae): structure, comparative analysis and evolutionary landmarks.</title>
        <authorList>
            <person name="Silva S.R."/>
            <person name="Alvarenga D.O."/>
            <person name="Michael T.P."/>
            <person name="Miranda V.F.O."/>
            <person name="Varani A.M."/>
        </authorList>
    </citation>
    <scope>NUCLEOTIDE SEQUENCE</scope>
</reference>
<keyword evidence="1" id="KW-0496">Mitochondrion</keyword>
<protein>
    <submittedName>
        <fullName evidence="1">Uncharacterized protein</fullName>
    </submittedName>
</protein>
<proteinExistence type="predicted"/>
<sequence length="79" mass="9002">MVCFNKHCLSKISLTKFSWLQVAFAKVIDFGLILGIKLAVSNFILRHRALATPLENHCRKWLGDAMHGITNSVIHEIKR</sequence>
<organism evidence="1">
    <name type="scientific">Utricularia reniformis</name>
    <dbReference type="NCBI Taxonomy" id="192314"/>
    <lineage>
        <taxon>Eukaryota</taxon>
        <taxon>Viridiplantae</taxon>
        <taxon>Streptophyta</taxon>
        <taxon>Embryophyta</taxon>
        <taxon>Tracheophyta</taxon>
        <taxon>Spermatophyta</taxon>
        <taxon>Magnoliopsida</taxon>
        <taxon>eudicotyledons</taxon>
        <taxon>Gunneridae</taxon>
        <taxon>Pentapetalae</taxon>
        <taxon>asterids</taxon>
        <taxon>lamiids</taxon>
        <taxon>Lamiales</taxon>
        <taxon>Lentibulariaceae</taxon>
        <taxon>Utricularia</taxon>
    </lineage>
</organism>
<dbReference type="EMBL" id="KY774314">
    <property type="protein sequence ID" value="ART30901.1"/>
    <property type="molecule type" value="Genomic_DNA"/>
</dbReference>
<name>A0A1Y0B0K7_9LAMI</name>